<evidence type="ECO:0000313" key="2">
    <source>
        <dbReference type="Proteomes" id="UP000494252"/>
    </source>
</evidence>
<organism evidence="1 2">
    <name type="scientific">Paraburkholderia fynbosensis</name>
    <dbReference type="NCBI Taxonomy" id="1200993"/>
    <lineage>
        <taxon>Bacteria</taxon>
        <taxon>Pseudomonadati</taxon>
        <taxon>Pseudomonadota</taxon>
        <taxon>Betaproteobacteria</taxon>
        <taxon>Burkholderiales</taxon>
        <taxon>Burkholderiaceae</taxon>
        <taxon>Paraburkholderia</taxon>
    </lineage>
</organism>
<dbReference type="EMBL" id="CADIKI010000010">
    <property type="protein sequence ID" value="CAB3794500.1"/>
    <property type="molecule type" value="Genomic_DNA"/>
</dbReference>
<accession>A0A6J5G7H6</accession>
<dbReference type="Proteomes" id="UP000494252">
    <property type="component" value="Unassembled WGS sequence"/>
</dbReference>
<dbReference type="RefSeq" id="WP_217468613.1">
    <property type="nucleotide sequence ID" value="NZ_CADIKI010000010.1"/>
</dbReference>
<proteinExistence type="predicted"/>
<keyword evidence="2" id="KW-1185">Reference proteome</keyword>
<protein>
    <submittedName>
        <fullName evidence="1">Uncharacterized protein</fullName>
    </submittedName>
</protein>
<evidence type="ECO:0000313" key="1">
    <source>
        <dbReference type="EMBL" id="CAB3794500.1"/>
    </source>
</evidence>
<reference evidence="1 2" key="1">
    <citation type="submission" date="2020-04" db="EMBL/GenBank/DDBJ databases">
        <authorList>
            <person name="De Canck E."/>
        </authorList>
    </citation>
    <scope>NUCLEOTIDE SEQUENCE [LARGE SCALE GENOMIC DNA]</scope>
    <source>
        <strain evidence="1 2">LMG 27177</strain>
    </source>
</reference>
<name>A0A6J5G7H6_9BURK</name>
<sequence>MGEAAFYVTARDFVVLELPPDALGKTLFIDSLDERRTDSVSPFTALDEIRKALQKAGCPRFRLSCREADWVQRGDSDLEKVSSSKSVKTLWLNPLDEAEILEILGRTLTSGSIAPVLFLQEAKARKLDPLLSNPLFLKLLSDVVDKGAWPESRSATYSAACNLLVREHNRAHQMSRPIRNSINSQRLLSAAGKLAAVMLLSNCTKIIVGAVDTAAADAFHIDDLPADLDVDKETALAVLDTKLFSAVGDARAPVHRTVGEYLAARTIGDLVSNHGLPLRRVLAIMSLEGTQSVDGLRGVHAWLTLFCVKDRETLIANDPLGLVLYGDVKSFSVGQKTKLLFELQRAAEKNPWFRNENWEAHPFGALGTADMESTFKQFLQDASRDMEHEALIVCLLDAIRFGDTFPGLAGIFEEIARDETRAQRVRFCTVAAWLRDGAFEPDSARRLLIDVSSGALKDPDDEVLGELLDCLYPAHLSAKEVLVCCRRPKRPNLIGQFRMFWAVEFNRRLPDKDLALALETLNDILLSPAARDDIDTPTRAYDVTREVAAKVLVRAVELEGETVPAAQLWTWLSLGLDKYGSTGLEASAIQRVSDWLSHRPEMQRRLVLEGLRLMSDSTMSLDIHKVENRLYDARRPADWHLWLLEQASASADEAFVEYCVDRASYAAVNLTERFDISLEAVGSWIDRNGQRWPQAQQWMERNTAWQFDSWQRRQFENKYQTEARRQQERAKRQTDLGERLRALLTGVRDDWLAQQIALAYDRMFSNIDNVKPLQRVAELLVVADDVAKQAIDAVKRLVAAEYLPSLRDIISVGTKEGKSFISSYPALFAARLCFADGVDVNSWNPRVVEALVGFYMMNGSSPIPDWMRAIAEDNPLSLSDLMFTCWEEQLNSSRPPNVDALQFLRDEDAPRGLVESLLPRVLVTIAADPDERILHFVNTVLLTGAERHLRPEAVSGALTHLLSRSGTSDKFQLALRMGVFVNDPQSQIDAIEVETSKRPDGTYLLAKAIEQRGQAAYDALALHPSIAARLIRVLASAPSIRTPSDDESDDSPYSHQSAVLQRIAHLLAASLSPDAEQALRELQQAPELELWRWWLGALYFQRDRKVKNLAYMPPTPLEVLNVLANKAPANSRDMAELLRDHLSHFAQRIHFEETNLLDLFYDRDRKGVLTPKSENSCRDVLLGLLRDPLALRSVQIEKESVAAAERRADMQASIFVQSGRRILPVEIKKDNHKELWYAWRDQLEPRYMRNPSADGVGVFIVLWFGHKTKVGPYRQKPKSAKQMAEMMSALIPAEYAGHIVGLVIDLSRGLSRG</sequence>
<gene>
    <name evidence="1" type="ORF">LMG27177_03642</name>
</gene>